<gene>
    <name evidence="4" type="primary">g6612</name>
    <name evidence="4" type="ORF">VP750_LOCUS5656</name>
</gene>
<feature type="domain" description="EF-hand" evidence="3">
    <location>
        <begin position="163"/>
        <end position="198"/>
    </location>
</feature>
<evidence type="ECO:0000256" key="1">
    <source>
        <dbReference type="ARBA" id="ARBA00022837"/>
    </source>
</evidence>
<dbReference type="SMART" id="SM00054">
    <property type="entry name" value="EFh"/>
    <property type="match status" value="1"/>
</dbReference>
<organism evidence="4 5">
    <name type="scientific">Coccomyxa viridis</name>
    <dbReference type="NCBI Taxonomy" id="1274662"/>
    <lineage>
        <taxon>Eukaryota</taxon>
        <taxon>Viridiplantae</taxon>
        <taxon>Chlorophyta</taxon>
        <taxon>core chlorophytes</taxon>
        <taxon>Trebouxiophyceae</taxon>
        <taxon>Trebouxiophyceae incertae sedis</taxon>
        <taxon>Coccomyxaceae</taxon>
        <taxon>Coccomyxa</taxon>
    </lineage>
</organism>
<feature type="region of interest" description="Disordered" evidence="2">
    <location>
        <begin position="401"/>
        <end position="425"/>
    </location>
</feature>
<dbReference type="EMBL" id="CAXHTA020000009">
    <property type="protein sequence ID" value="CAL5223997.1"/>
    <property type="molecule type" value="Genomic_DNA"/>
</dbReference>
<protein>
    <submittedName>
        <fullName evidence="4">G6612 protein</fullName>
    </submittedName>
</protein>
<dbReference type="InterPro" id="IPR002048">
    <property type="entry name" value="EF_hand_dom"/>
</dbReference>
<dbReference type="PROSITE" id="PS50222">
    <property type="entry name" value="EF_HAND_2"/>
    <property type="match status" value="1"/>
</dbReference>
<evidence type="ECO:0000313" key="4">
    <source>
        <dbReference type="EMBL" id="CAL5223997.1"/>
    </source>
</evidence>
<dbReference type="Gene3D" id="1.10.238.10">
    <property type="entry name" value="EF-hand"/>
    <property type="match status" value="1"/>
</dbReference>
<dbReference type="SUPFAM" id="SSF47473">
    <property type="entry name" value="EF-hand"/>
    <property type="match status" value="1"/>
</dbReference>
<evidence type="ECO:0000256" key="2">
    <source>
        <dbReference type="SAM" id="MobiDB-lite"/>
    </source>
</evidence>
<dbReference type="InterPro" id="IPR011992">
    <property type="entry name" value="EF-hand-dom_pair"/>
</dbReference>
<reference evidence="4 5" key="1">
    <citation type="submission" date="2024-06" db="EMBL/GenBank/DDBJ databases">
        <authorList>
            <person name="Kraege A."/>
            <person name="Thomma B."/>
        </authorList>
    </citation>
    <scope>NUCLEOTIDE SEQUENCE [LARGE SCALE GENOMIC DNA]</scope>
</reference>
<accession>A0ABP1G2C1</accession>
<name>A0ABP1G2C1_9CHLO</name>
<proteinExistence type="predicted"/>
<evidence type="ECO:0000259" key="3">
    <source>
        <dbReference type="PROSITE" id="PS50222"/>
    </source>
</evidence>
<keyword evidence="1" id="KW-0106">Calcium</keyword>
<sequence>MYSFIRCDSLIANPIDLEEFPMYAALANPLGQAWQHSRAEGSIKRGLRSNRILCCDGPRRWSPLEEGKQKVEQVEQKAQQLEQVIEHRMPDTQNLPPWVPTIANIALGAVLGYIIQHSIFKEAPKVVPKVKQTAREISQRVAAKTEQLTLLNAERLLLAIESMDQRTLDRLFSAADTDHDGRIDLREFAYALAKINPDLPLAEAKDSATDFFVLFKVDPARGLEKVHFRKFLQCWALLQIVHLHKVAEDIAPALSKPASEVIRSQQDRAIQEELDDLVRSPDRLRRYVDYKKTETAFRLWDLDANGKVLRDKITRGLLKLLLDKKQQKHKGAQEVLAALSFLEVEERTGRMSLDVTEFRYVVTRFCELARLDPDEIVEGLIQLAIANEIGHGPSLKEAMEQEVNEQVGLPPSRAASKPGSQKGQG</sequence>
<dbReference type="Proteomes" id="UP001497392">
    <property type="component" value="Unassembled WGS sequence"/>
</dbReference>
<comment type="caution">
    <text evidence="4">The sequence shown here is derived from an EMBL/GenBank/DDBJ whole genome shotgun (WGS) entry which is preliminary data.</text>
</comment>
<keyword evidence="5" id="KW-1185">Reference proteome</keyword>
<evidence type="ECO:0000313" key="5">
    <source>
        <dbReference type="Proteomes" id="UP001497392"/>
    </source>
</evidence>
<dbReference type="PROSITE" id="PS00018">
    <property type="entry name" value="EF_HAND_1"/>
    <property type="match status" value="1"/>
</dbReference>
<dbReference type="InterPro" id="IPR018247">
    <property type="entry name" value="EF_Hand_1_Ca_BS"/>
</dbReference>